<evidence type="ECO:0000256" key="1">
    <source>
        <dbReference type="ARBA" id="ARBA00009437"/>
    </source>
</evidence>
<evidence type="ECO:0000313" key="6">
    <source>
        <dbReference type="EMBL" id="MBP2290505.1"/>
    </source>
</evidence>
<evidence type="ECO:0000256" key="3">
    <source>
        <dbReference type="ARBA" id="ARBA00023125"/>
    </source>
</evidence>
<dbReference type="SUPFAM" id="SSF53850">
    <property type="entry name" value="Periplasmic binding protein-like II"/>
    <property type="match status" value="1"/>
</dbReference>
<proteinExistence type="inferred from homology"/>
<evidence type="ECO:0000259" key="5">
    <source>
        <dbReference type="PROSITE" id="PS50931"/>
    </source>
</evidence>
<keyword evidence="4" id="KW-0804">Transcription</keyword>
<sequence length="323" mass="35612">MDRLDDMLAFIKVVDTRSFTAAAERLNLSKSVVSRRIAELENRLGARLLNRTTRKLSLTEVGQAYYERCSRILTDLEEAEQAVADLHAAPRGRLRINAPVSFGMQHLAPAIAEFLARYTSIEIEMDVNDRYVDLIDEGYDLAVRIGRLRDSSLIAKRLAPARRVVCASPAYLEKHGTPATPEELINHNCLIYTNVPAAEQWQFRVGEEMRTVRVSGSLRANNGDLLHAAAIAGVGIVVLPTFMVGQALSTGALKTLLLDCYMSESNVYAVYPQNRHLSPKVRAFVDFLAECFGPRPYWDCALLQLENGNALTPADLAGGGHGG</sequence>
<comment type="similarity">
    <text evidence="1">Belongs to the LysR transcriptional regulatory family.</text>
</comment>
<dbReference type="InterPro" id="IPR058163">
    <property type="entry name" value="LysR-type_TF_proteobact-type"/>
</dbReference>
<dbReference type="InterPro" id="IPR000847">
    <property type="entry name" value="LysR_HTH_N"/>
</dbReference>
<dbReference type="EMBL" id="JAGINP010000001">
    <property type="protein sequence ID" value="MBP2290505.1"/>
    <property type="molecule type" value="Genomic_DNA"/>
</dbReference>
<dbReference type="Proteomes" id="UP000781958">
    <property type="component" value="Unassembled WGS sequence"/>
</dbReference>
<dbReference type="Pfam" id="PF03466">
    <property type="entry name" value="LysR_substrate"/>
    <property type="match status" value="1"/>
</dbReference>
<dbReference type="SUPFAM" id="SSF46785">
    <property type="entry name" value="Winged helix' DNA-binding domain"/>
    <property type="match status" value="1"/>
</dbReference>
<dbReference type="PANTHER" id="PTHR30537">
    <property type="entry name" value="HTH-TYPE TRANSCRIPTIONAL REGULATOR"/>
    <property type="match status" value="1"/>
</dbReference>
<protein>
    <submittedName>
        <fullName evidence="6">DNA-binding transcriptional LysR family regulator</fullName>
    </submittedName>
</protein>
<evidence type="ECO:0000313" key="7">
    <source>
        <dbReference type="Proteomes" id="UP000781958"/>
    </source>
</evidence>
<dbReference type="Pfam" id="PF00126">
    <property type="entry name" value="HTH_1"/>
    <property type="match status" value="1"/>
</dbReference>
<dbReference type="PANTHER" id="PTHR30537:SF5">
    <property type="entry name" value="HTH-TYPE TRANSCRIPTIONAL ACTIVATOR TTDR-RELATED"/>
    <property type="match status" value="1"/>
</dbReference>
<feature type="domain" description="HTH lysR-type" evidence="5">
    <location>
        <begin position="1"/>
        <end position="59"/>
    </location>
</feature>
<dbReference type="CDD" id="cd08422">
    <property type="entry name" value="PBP2_CrgA_like"/>
    <property type="match status" value="1"/>
</dbReference>
<dbReference type="RefSeq" id="WP_209762643.1">
    <property type="nucleotide sequence ID" value="NZ_JAGINP010000001.1"/>
</dbReference>
<accession>A0ABS4SD56</accession>
<reference evidence="6 7" key="1">
    <citation type="submission" date="2021-03" db="EMBL/GenBank/DDBJ databases">
        <title>Genomic Encyclopedia of Type Strains, Phase III (KMG-III): the genomes of soil and plant-associated and newly described type strains.</title>
        <authorList>
            <person name="Whitman W."/>
        </authorList>
    </citation>
    <scope>NUCLEOTIDE SEQUENCE [LARGE SCALE GENOMIC DNA]</scope>
    <source>
        <strain evidence="6 7">IMMIB AFH-6</strain>
    </source>
</reference>
<name>A0ABS4SD56_9PROT</name>
<dbReference type="InterPro" id="IPR036388">
    <property type="entry name" value="WH-like_DNA-bd_sf"/>
</dbReference>
<dbReference type="InterPro" id="IPR036390">
    <property type="entry name" value="WH_DNA-bd_sf"/>
</dbReference>
<keyword evidence="3 6" id="KW-0238">DNA-binding</keyword>
<dbReference type="PRINTS" id="PR00039">
    <property type="entry name" value="HTHLYSR"/>
</dbReference>
<organism evidence="6 7">
    <name type="scientific">Azospirillum rugosum</name>
    <dbReference type="NCBI Taxonomy" id="416170"/>
    <lineage>
        <taxon>Bacteria</taxon>
        <taxon>Pseudomonadati</taxon>
        <taxon>Pseudomonadota</taxon>
        <taxon>Alphaproteobacteria</taxon>
        <taxon>Rhodospirillales</taxon>
        <taxon>Azospirillaceae</taxon>
        <taxon>Azospirillum</taxon>
    </lineage>
</organism>
<dbReference type="GO" id="GO:0003677">
    <property type="term" value="F:DNA binding"/>
    <property type="evidence" value="ECO:0007669"/>
    <property type="project" value="UniProtKB-KW"/>
</dbReference>
<dbReference type="Gene3D" id="1.10.10.10">
    <property type="entry name" value="Winged helix-like DNA-binding domain superfamily/Winged helix DNA-binding domain"/>
    <property type="match status" value="1"/>
</dbReference>
<dbReference type="PROSITE" id="PS50931">
    <property type="entry name" value="HTH_LYSR"/>
    <property type="match status" value="1"/>
</dbReference>
<evidence type="ECO:0000256" key="4">
    <source>
        <dbReference type="ARBA" id="ARBA00023163"/>
    </source>
</evidence>
<dbReference type="Gene3D" id="3.40.190.290">
    <property type="match status" value="1"/>
</dbReference>
<dbReference type="InterPro" id="IPR005119">
    <property type="entry name" value="LysR_subst-bd"/>
</dbReference>
<keyword evidence="7" id="KW-1185">Reference proteome</keyword>
<keyword evidence="2" id="KW-0805">Transcription regulation</keyword>
<comment type="caution">
    <text evidence="6">The sequence shown here is derived from an EMBL/GenBank/DDBJ whole genome shotgun (WGS) entry which is preliminary data.</text>
</comment>
<evidence type="ECO:0000256" key="2">
    <source>
        <dbReference type="ARBA" id="ARBA00023015"/>
    </source>
</evidence>
<gene>
    <name evidence="6" type="ORF">J2851_000242</name>
</gene>